<feature type="transmembrane region" description="Helical" evidence="2">
    <location>
        <begin position="69"/>
        <end position="88"/>
    </location>
</feature>
<sequence>MAKNDRAKEEKKAQRSAKRAQRKQTRSQMWQAFNIQRKQDNKLIPYMLLALLLPAVLLFLLGFVWGNKWLWLIIGLILGATLAMLVFSRRLQRSVYDRASGQAGAAGWALDNMRDGVGMKWVTKQGVQVNNHMDLVHRVVGTPGVVLVGEGEKQRIKPMMDKERRRLARIVGDTPIYEVVSGEGEDEVPIKKLQRHLMRLPRNIKKQEVDSLASRIESLDNVRGNMGMPKGPIPNQAKVQKGMNRRARRAAQRNKH</sequence>
<feature type="compositionally biased region" description="Basic residues" evidence="1">
    <location>
        <begin position="243"/>
        <end position="256"/>
    </location>
</feature>
<gene>
    <name evidence="3" type="ORF">DI525_05080</name>
</gene>
<keyword evidence="2" id="KW-0472">Membrane</keyword>
<dbReference type="InterPro" id="IPR025445">
    <property type="entry name" value="DUF4191"/>
</dbReference>
<feature type="transmembrane region" description="Helical" evidence="2">
    <location>
        <begin position="43"/>
        <end position="63"/>
    </location>
</feature>
<accession>A0A133Z4W6</accession>
<dbReference type="GeneID" id="92727273"/>
<keyword evidence="2" id="KW-0812">Transmembrane</keyword>
<evidence type="ECO:0000256" key="2">
    <source>
        <dbReference type="SAM" id="Phobius"/>
    </source>
</evidence>
<dbReference type="Pfam" id="PF13829">
    <property type="entry name" value="DUF4191"/>
    <property type="match status" value="1"/>
</dbReference>
<proteinExistence type="predicted"/>
<feature type="compositionally biased region" description="Basic residues" evidence="1">
    <location>
        <begin position="14"/>
        <end position="25"/>
    </location>
</feature>
<evidence type="ECO:0000313" key="4">
    <source>
        <dbReference type="Proteomes" id="UP000249432"/>
    </source>
</evidence>
<dbReference type="EMBL" id="QFRA01000008">
    <property type="protein sequence ID" value="PZR05196.1"/>
    <property type="molecule type" value="Genomic_DNA"/>
</dbReference>
<keyword evidence="2" id="KW-1133">Transmembrane helix</keyword>
<dbReference type="RefSeq" id="WP_046203031.1">
    <property type="nucleotide sequence ID" value="NZ_CAKZHK010000008.1"/>
</dbReference>
<evidence type="ECO:0000313" key="3">
    <source>
        <dbReference type="EMBL" id="PZR05196.1"/>
    </source>
</evidence>
<feature type="region of interest" description="Disordered" evidence="1">
    <location>
        <begin position="222"/>
        <end position="256"/>
    </location>
</feature>
<feature type="compositionally biased region" description="Basic and acidic residues" evidence="1">
    <location>
        <begin position="1"/>
        <end position="13"/>
    </location>
</feature>
<comment type="caution">
    <text evidence="3">The sequence shown here is derived from an EMBL/GenBank/DDBJ whole genome shotgun (WGS) entry which is preliminary data.</text>
</comment>
<reference evidence="3 4" key="1">
    <citation type="submission" date="2017-08" db="EMBL/GenBank/DDBJ databases">
        <title>Infants hospitalized years apart are colonized by the same room-sourced microbial strains.</title>
        <authorList>
            <person name="Brooks B."/>
            <person name="Olm M.R."/>
            <person name="Firek B.A."/>
            <person name="Baker R."/>
            <person name="Thomas B.C."/>
            <person name="Morowitz M.J."/>
            <person name="Banfield J.F."/>
        </authorList>
    </citation>
    <scope>NUCLEOTIDE SEQUENCE [LARGE SCALE GENOMIC DNA]</scope>
    <source>
        <strain evidence="3">S2_003_000_R1_3</strain>
    </source>
</reference>
<dbReference type="Proteomes" id="UP000249432">
    <property type="component" value="Unassembled WGS sequence"/>
</dbReference>
<evidence type="ECO:0000256" key="1">
    <source>
        <dbReference type="SAM" id="MobiDB-lite"/>
    </source>
</evidence>
<protein>
    <submittedName>
        <fullName evidence="3">DUF4191 domain-containing protein</fullName>
    </submittedName>
</protein>
<name>A0A133Z4W6_9CORY</name>
<organism evidence="3 4">
    <name type="scientific">Corynebacterium kroppenstedtii</name>
    <dbReference type="NCBI Taxonomy" id="161879"/>
    <lineage>
        <taxon>Bacteria</taxon>
        <taxon>Bacillati</taxon>
        <taxon>Actinomycetota</taxon>
        <taxon>Actinomycetes</taxon>
        <taxon>Mycobacteriales</taxon>
        <taxon>Corynebacteriaceae</taxon>
        <taxon>Corynebacterium</taxon>
    </lineage>
</organism>
<dbReference type="AlphaFoldDB" id="A0A133Z4W6"/>
<feature type="region of interest" description="Disordered" evidence="1">
    <location>
        <begin position="1"/>
        <end position="25"/>
    </location>
</feature>
<dbReference type="OrthoDB" id="8479889at2"/>